<dbReference type="CDD" id="cd02440">
    <property type="entry name" value="AdoMet_MTases"/>
    <property type="match status" value="1"/>
</dbReference>
<dbReference type="STRING" id="643562.Daes_0531"/>
<evidence type="ECO:0000313" key="3">
    <source>
        <dbReference type="Proteomes" id="UP000002191"/>
    </source>
</evidence>
<dbReference type="InterPro" id="IPR029063">
    <property type="entry name" value="SAM-dependent_MTases_sf"/>
</dbReference>
<dbReference type="AlphaFoldDB" id="E6VY93"/>
<dbReference type="Proteomes" id="UP000002191">
    <property type="component" value="Chromosome"/>
</dbReference>
<gene>
    <name evidence="2" type="ordered locus">Daes_0531</name>
</gene>
<dbReference type="OrthoDB" id="9808140at2"/>
<dbReference type="RefSeq" id="WP_013513487.1">
    <property type="nucleotide sequence ID" value="NC_014844.1"/>
</dbReference>
<reference evidence="3" key="1">
    <citation type="submission" date="2010-12" db="EMBL/GenBank/DDBJ databases">
        <title>Complete sequence of Desulfovibrio aespoeensis Aspo-2.</title>
        <authorList>
            <consortium name="US DOE Joint Genome Institute"/>
            <person name="Lucas S."/>
            <person name="Copeland A."/>
            <person name="Lapidus A."/>
            <person name="Cheng J.-F."/>
            <person name="Goodwin L."/>
            <person name="Pitluck S."/>
            <person name="Chertkov O."/>
            <person name="Misra M."/>
            <person name="Detter J.C."/>
            <person name="Han C."/>
            <person name="Tapia R."/>
            <person name="Land M."/>
            <person name="Hauser L."/>
            <person name="Kyrpides N."/>
            <person name="Ivanova N."/>
            <person name="Ovchinnikova G."/>
            <person name="Pedersen K."/>
            <person name="Jagevall S."/>
            <person name="Hazen T."/>
            <person name="Woyke T."/>
        </authorList>
    </citation>
    <scope>NUCLEOTIDE SEQUENCE [LARGE SCALE GENOMIC DNA]</scope>
    <source>
        <strain evidence="3">ATCC 700646 / DSM 10631 / Aspo-2</strain>
    </source>
</reference>
<protein>
    <submittedName>
        <fullName evidence="2">Methyltransferase type 11</fullName>
    </submittedName>
</protein>
<proteinExistence type="predicted"/>
<keyword evidence="3" id="KW-1185">Reference proteome</keyword>
<name>E6VY93_PSEA9</name>
<dbReference type="eggNOG" id="COG2226">
    <property type="taxonomic scope" value="Bacteria"/>
</dbReference>
<accession>E6VY93</accession>
<dbReference type="PANTHER" id="PTHR43591">
    <property type="entry name" value="METHYLTRANSFERASE"/>
    <property type="match status" value="1"/>
</dbReference>
<dbReference type="GO" id="GO:0008168">
    <property type="term" value="F:methyltransferase activity"/>
    <property type="evidence" value="ECO:0007669"/>
    <property type="project" value="UniProtKB-KW"/>
</dbReference>
<dbReference type="Gene3D" id="3.40.50.150">
    <property type="entry name" value="Vaccinia Virus protein VP39"/>
    <property type="match status" value="1"/>
</dbReference>
<evidence type="ECO:0000313" key="2">
    <source>
        <dbReference type="EMBL" id="ADU61551.1"/>
    </source>
</evidence>
<dbReference type="EMBL" id="CP002431">
    <property type="protein sequence ID" value="ADU61551.1"/>
    <property type="molecule type" value="Genomic_DNA"/>
</dbReference>
<evidence type="ECO:0000259" key="1">
    <source>
        <dbReference type="Pfam" id="PF13649"/>
    </source>
</evidence>
<sequence>MDEYARIAPLYDTVVGPFLRPVHAALVEALRAVAGDGPVVDLCCGTGVVAGMVARTGREAIGVDLSPAMLDRARARHGGARFLLGDATATGLAGGAFAGCVISFALHEKPPETGLAMLAEARRLVVPGGAILVADYRVVRGAWLTGLAITLVERLAGRAHHDCFSRYMAGGGSGPFLRRAGLAAGPAPGALRTRFMGGWVGLYQAVV</sequence>
<dbReference type="Pfam" id="PF13649">
    <property type="entry name" value="Methyltransf_25"/>
    <property type="match status" value="1"/>
</dbReference>
<keyword evidence="2" id="KW-0808">Transferase</keyword>
<dbReference type="SUPFAM" id="SSF53335">
    <property type="entry name" value="S-adenosyl-L-methionine-dependent methyltransferases"/>
    <property type="match status" value="1"/>
</dbReference>
<keyword evidence="2" id="KW-0489">Methyltransferase</keyword>
<dbReference type="HOGENOM" id="CLU_098966_0_0_7"/>
<feature type="domain" description="Methyltransferase" evidence="1">
    <location>
        <begin position="39"/>
        <end position="129"/>
    </location>
</feature>
<reference evidence="2 3" key="2">
    <citation type="journal article" date="2014" name="Genome Announc.">
        <title>Complete Genome Sequence of the Subsurface, Mesophilic Sulfate-Reducing Bacterium Desulfovibrio aespoeensis Aspo-2.</title>
        <authorList>
            <person name="Pedersen K."/>
            <person name="Bengtsson A."/>
            <person name="Edlund J."/>
            <person name="Rabe L."/>
            <person name="Hazen T."/>
            <person name="Chakraborty R."/>
            <person name="Goodwin L."/>
            <person name="Shapiro N."/>
        </authorList>
    </citation>
    <scope>NUCLEOTIDE SEQUENCE [LARGE SCALE GENOMIC DNA]</scope>
    <source>
        <strain evidence="3">ATCC 700646 / DSM 10631 / Aspo-2</strain>
    </source>
</reference>
<organism evidence="2 3">
    <name type="scientific">Pseudodesulfovibrio aespoeensis (strain ATCC 700646 / DSM 10631 / Aspo-2)</name>
    <name type="common">Desulfovibrio aespoeensis</name>
    <dbReference type="NCBI Taxonomy" id="643562"/>
    <lineage>
        <taxon>Bacteria</taxon>
        <taxon>Pseudomonadati</taxon>
        <taxon>Thermodesulfobacteriota</taxon>
        <taxon>Desulfovibrionia</taxon>
        <taxon>Desulfovibrionales</taxon>
        <taxon>Desulfovibrionaceae</taxon>
    </lineage>
</organism>
<dbReference type="KEGG" id="das:Daes_0531"/>
<dbReference type="GO" id="GO:0032259">
    <property type="term" value="P:methylation"/>
    <property type="evidence" value="ECO:0007669"/>
    <property type="project" value="UniProtKB-KW"/>
</dbReference>
<dbReference type="InterPro" id="IPR041698">
    <property type="entry name" value="Methyltransf_25"/>
</dbReference>